<dbReference type="SUPFAM" id="SSF51735">
    <property type="entry name" value="NAD(P)-binding Rossmann-fold domains"/>
    <property type="match status" value="1"/>
</dbReference>
<dbReference type="Proteomes" id="UP000007113">
    <property type="component" value="Chromosome"/>
</dbReference>
<dbReference type="PANTHER" id="PTHR43162:SF1">
    <property type="entry name" value="PRESTALK A DIFFERENTIATION PROTEIN A"/>
    <property type="match status" value="1"/>
</dbReference>
<organism evidence="2 3">
    <name type="scientific">Granulicella mallensis (strain ATCC BAA-1857 / DSM 23137 / MP5ACTX8)</name>
    <dbReference type="NCBI Taxonomy" id="682795"/>
    <lineage>
        <taxon>Bacteria</taxon>
        <taxon>Pseudomonadati</taxon>
        <taxon>Acidobacteriota</taxon>
        <taxon>Terriglobia</taxon>
        <taxon>Terriglobales</taxon>
        <taxon>Acidobacteriaceae</taxon>
        <taxon>Granulicella</taxon>
    </lineage>
</organism>
<dbReference type="Gene3D" id="3.40.50.720">
    <property type="entry name" value="NAD(P)-binding Rossmann-like Domain"/>
    <property type="match status" value="1"/>
</dbReference>
<dbReference type="PANTHER" id="PTHR43162">
    <property type="match status" value="1"/>
</dbReference>
<dbReference type="InterPro" id="IPR036291">
    <property type="entry name" value="NAD(P)-bd_dom_sf"/>
</dbReference>
<feature type="domain" description="NmrA-like" evidence="1">
    <location>
        <begin position="3"/>
        <end position="261"/>
    </location>
</feature>
<evidence type="ECO:0000259" key="1">
    <source>
        <dbReference type="Pfam" id="PF05368"/>
    </source>
</evidence>
<dbReference type="EMBL" id="CP003130">
    <property type="protein sequence ID" value="AEU37676.1"/>
    <property type="molecule type" value="Genomic_DNA"/>
</dbReference>
<dbReference type="OrthoDB" id="7352262at2"/>
<dbReference type="RefSeq" id="WP_014266550.1">
    <property type="nucleotide sequence ID" value="NC_016631.1"/>
</dbReference>
<dbReference type="Gene3D" id="3.90.25.10">
    <property type="entry name" value="UDP-galactose 4-epimerase, domain 1"/>
    <property type="match status" value="1"/>
</dbReference>
<accession>G8NVK4</accession>
<dbReference type="STRING" id="682795.AciX8_3378"/>
<dbReference type="AlphaFoldDB" id="G8NVK4"/>
<gene>
    <name evidence="2" type="ordered locus">AciX8_3378</name>
</gene>
<evidence type="ECO:0000313" key="2">
    <source>
        <dbReference type="EMBL" id="AEU37676.1"/>
    </source>
</evidence>
<keyword evidence="3" id="KW-1185">Reference proteome</keyword>
<dbReference type="InterPro" id="IPR051604">
    <property type="entry name" value="Ergot_Alk_Oxidoreductase"/>
</dbReference>
<reference evidence="2 3" key="1">
    <citation type="submission" date="2011-11" db="EMBL/GenBank/DDBJ databases">
        <title>Complete sequence of Granulicella mallensis MP5ACTX8.</title>
        <authorList>
            <consortium name="US DOE Joint Genome Institute"/>
            <person name="Lucas S."/>
            <person name="Copeland A."/>
            <person name="Lapidus A."/>
            <person name="Cheng J.-F."/>
            <person name="Goodwin L."/>
            <person name="Pitluck S."/>
            <person name="Peters L."/>
            <person name="Lu M."/>
            <person name="Detter J.C."/>
            <person name="Han C."/>
            <person name="Tapia R."/>
            <person name="Land M."/>
            <person name="Hauser L."/>
            <person name="Kyrpides N."/>
            <person name="Ivanova N."/>
            <person name="Mikhailova N."/>
            <person name="Pagani I."/>
            <person name="Rawat S."/>
            <person name="Mannisto M."/>
            <person name="Haggblom M."/>
            <person name="Woyke T."/>
        </authorList>
    </citation>
    <scope>NUCLEOTIDE SEQUENCE [LARGE SCALE GENOMIC DNA]</scope>
    <source>
        <strain evidence="3">ATCC BAA-1857 / DSM 23137 / MP5ACTX8</strain>
    </source>
</reference>
<sequence>MYTVIGITGKTGGTAAKALLAQGHKVRGVVRNVAKAVEWRERGAEIVAAELSDRDQMARAFEGSEGVYVMLPTYFEAQDMFAENTRDLTSLKHAVMAAGVRKVVFLSSIGAERETGTGAILKLHALEEAFSNLPISTAAIRAGWFMENFHGLISSARETGVLWSFLDPLPLRVPMIATKDIGTLAADLLQQTWSGHRVIELAAEPALSPIDVASSFSKVFGREIKASIVPRDQWIPTYQSWGLTPRSSEAMAEMIEGFNSHWIAFGSTSAERVVAATTLEQVLQETLSSTQE</sequence>
<protein>
    <submittedName>
        <fullName evidence="2">NmrA family protein</fullName>
    </submittedName>
</protein>
<dbReference type="HOGENOM" id="CLU_007383_10_5_0"/>
<dbReference type="InterPro" id="IPR008030">
    <property type="entry name" value="NmrA-like"/>
</dbReference>
<evidence type="ECO:0000313" key="3">
    <source>
        <dbReference type="Proteomes" id="UP000007113"/>
    </source>
</evidence>
<name>G8NVK4_GRAMM</name>
<dbReference type="KEGG" id="gma:AciX8_3378"/>
<proteinExistence type="predicted"/>
<dbReference type="Pfam" id="PF05368">
    <property type="entry name" value="NmrA"/>
    <property type="match status" value="1"/>
</dbReference>
<dbReference type="eggNOG" id="COG0702">
    <property type="taxonomic scope" value="Bacteria"/>
</dbReference>